<evidence type="ECO:0000313" key="1">
    <source>
        <dbReference type="EMBL" id="TYG79623.1"/>
    </source>
</evidence>
<dbReference type="EMBL" id="CM017702">
    <property type="protein sequence ID" value="TYG79624.1"/>
    <property type="molecule type" value="Genomic_DNA"/>
</dbReference>
<dbReference type="AlphaFoldDB" id="A0A5D2DGX4"/>
<accession>A0A5D2DGX4</accession>
<keyword evidence="2" id="KW-1185">Reference proteome</keyword>
<protein>
    <submittedName>
        <fullName evidence="1">Uncharacterized protein</fullName>
    </submittedName>
</protein>
<organism evidence="1 2">
    <name type="scientific">Gossypium darwinii</name>
    <name type="common">Darwin's cotton</name>
    <name type="synonym">Gossypium barbadense var. darwinii</name>
    <dbReference type="NCBI Taxonomy" id="34276"/>
    <lineage>
        <taxon>Eukaryota</taxon>
        <taxon>Viridiplantae</taxon>
        <taxon>Streptophyta</taxon>
        <taxon>Embryophyta</taxon>
        <taxon>Tracheophyta</taxon>
        <taxon>Spermatophyta</taxon>
        <taxon>Magnoliopsida</taxon>
        <taxon>eudicotyledons</taxon>
        <taxon>Gunneridae</taxon>
        <taxon>Pentapetalae</taxon>
        <taxon>rosids</taxon>
        <taxon>malvids</taxon>
        <taxon>Malvales</taxon>
        <taxon>Malvaceae</taxon>
        <taxon>Malvoideae</taxon>
        <taxon>Gossypium</taxon>
    </lineage>
</organism>
<evidence type="ECO:0000313" key="2">
    <source>
        <dbReference type="Proteomes" id="UP000323506"/>
    </source>
</evidence>
<dbReference type="EMBL" id="CM017702">
    <property type="protein sequence ID" value="TYG79623.1"/>
    <property type="molecule type" value="Genomic_DNA"/>
</dbReference>
<gene>
    <name evidence="1" type="ORF">ES288_D02G153000v1</name>
</gene>
<proteinExistence type="predicted"/>
<dbReference type="EMBL" id="CM017702">
    <property type="protein sequence ID" value="TYG79621.1"/>
    <property type="molecule type" value="Genomic_DNA"/>
</dbReference>
<sequence length="76" mass="8811">MEYEIEFLHTTKPFNPVLSHSPIHHLRGFFNPVHGLLVPTTFAREHIRRHVRFSTNKTKASLLQNGHPGMSSLLQR</sequence>
<name>A0A5D2DGX4_GOSDA</name>
<dbReference type="EMBL" id="CM017702">
    <property type="protein sequence ID" value="TYG79622.1"/>
    <property type="molecule type" value="Genomic_DNA"/>
</dbReference>
<dbReference type="Proteomes" id="UP000323506">
    <property type="component" value="Chromosome D02"/>
</dbReference>
<reference evidence="1 2" key="1">
    <citation type="submission" date="2019-06" db="EMBL/GenBank/DDBJ databases">
        <title>WGS assembly of Gossypium darwinii.</title>
        <authorList>
            <person name="Chen Z.J."/>
            <person name="Sreedasyam A."/>
            <person name="Ando A."/>
            <person name="Song Q."/>
            <person name="De L."/>
            <person name="Hulse-Kemp A."/>
            <person name="Ding M."/>
            <person name="Ye W."/>
            <person name="Kirkbride R."/>
            <person name="Jenkins J."/>
            <person name="Plott C."/>
            <person name="Lovell J."/>
            <person name="Lin Y.-M."/>
            <person name="Vaughn R."/>
            <person name="Liu B."/>
            <person name="Li W."/>
            <person name="Simpson S."/>
            <person name="Scheffler B."/>
            <person name="Saski C."/>
            <person name="Grover C."/>
            <person name="Hu G."/>
            <person name="Conover J."/>
            <person name="Carlson J."/>
            <person name="Shu S."/>
            <person name="Boston L."/>
            <person name="Williams M."/>
            <person name="Peterson D."/>
            <person name="Mcgee K."/>
            <person name="Jones D."/>
            <person name="Wendel J."/>
            <person name="Stelly D."/>
            <person name="Grimwood J."/>
            <person name="Schmutz J."/>
        </authorList>
    </citation>
    <scope>NUCLEOTIDE SEQUENCE [LARGE SCALE GENOMIC DNA]</scope>
    <source>
        <strain evidence="1">1808015.09</strain>
    </source>
</reference>